<dbReference type="EMBL" id="FLQX01000107">
    <property type="protein sequence ID" value="SBT06354.1"/>
    <property type="molecule type" value="Genomic_DNA"/>
</dbReference>
<keyword evidence="2 5" id="KW-0479">Metal-binding</keyword>
<dbReference type="HAMAP" id="MF_00209">
    <property type="entry name" value="Inorganic_PPase"/>
    <property type="match status" value="1"/>
</dbReference>
<dbReference type="Proteomes" id="UP000199169">
    <property type="component" value="Unassembled WGS sequence"/>
</dbReference>
<feature type="binding site" evidence="5">
    <location>
        <position position="132"/>
    </location>
    <ligand>
        <name>Mg(2+)</name>
        <dbReference type="ChEBI" id="CHEBI:18420"/>
        <label>1</label>
    </ligand>
</feature>
<reference evidence="6 7" key="1">
    <citation type="submission" date="2016-06" db="EMBL/GenBank/DDBJ databases">
        <authorList>
            <person name="Kjaerup R.B."/>
            <person name="Dalgaard T.S."/>
            <person name="Juul-Madsen H.R."/>
        </authorList>
    </citation>
    <scope>NUCLEOTIDE SEQUENCE [LARGE SCALE GENOMIC DNA]</scope>
    <source>
        <strain evidence="6">3</strain>
    </source>
</reference>
<dbReference type="Pfam" id="PF00719">
    <property type="entry name" value="Pyrophosphatase"/>
    <property type="match status" value="1"/>
</dbReference>
<evidence type="ECO:0000256" key="1">
    <source>
        <dbReference type="ARBA" id="ARBA00001946"/>
    </source>
</evidence>
<dbReference type="EC" id="3.6.1.1" evidence="5"/>
<dbReference type="PROSITE" id="PS00387">
    <property type="entry name" value="PPASE"/>
    <property type="match status" value="1"/>
</dbReference>
<evidence type="ECO:0000256" key="2">
    <source>
        <dbReference type="ARBA" id="ARBA00022723"/>
    </source>
</evidence>
<dbReference type="CDD" id="cd00412">
    <property type="entry name" value="pyrophosphatase"/>
    <property type="match status" value="1"/>
</dbReference>
<comment type="subunit">
    <text evidence="5">Homohexamer.</text>
</comment>
<dbReference type="GO" id="GO:0005737">
    <property type="term" value="C:cytoplasm"/>
    <property type="evidence" value="ECO:0007669"/>
    <property type="project" value="UniProtKB-SubCell"/>
</dbReference>
<keyword evidence="5" id="KW-0963">Cytoplasm</keyword>
<feature type="binding site" evidence="5">
    <location>
        <position position="171"/>
    </location>
    <ligand>
        <name>substrate</name>
    </ligand>
</feature>
<feature type="binding site" evidence="5">
    <location>
        <position position="73"/>
    </location>
    <ligand>
        <name>substrate</name>
    </ligand>
</feature>
<evidence type="ECO:0000256" key="3">
    <source>
        <dbReference type="ARBA" id="ARBA00022801"/>
    </source>
</evidence>
<feature type="binding site" evidence="5">
    <location>
        <position position="59"/>
    </location>
    <ligand>
        <name>substrate</name>
    </ligand>
</feature>
<name>A0A1A8XMF5_9PROT</name>
<dbReference type="InterPro" id="IPR036649">
    <property type="entry name" value="Pyrophosphatase_sf"/>
</dbReference>
<dbReference type="Gene3D" id="3.90.80.10">
    <property type="entry name" value="Inorganic pyrophosphatase"/>
    <property type="match status" value="1"/>
</dbReference>
<keyword evidence="3 5" id="KW-0378">Hydrolase</keyword>
<dbReference type="AlphaFoldDB" id="A0A1A8XMF5"/>
<evidence type="ECO:0000256" key="5">
    <source>
        <dbReference type="HAMAP-Rule" id="MF_00209"/>
    </source>
</evidence>
<dbReference type="GO" id="GO:0000287">
    <property type="term" value="F:magnesium ion binding"/>
    <property type="evidence" value="ECO:0007669"/>
    <property type="project" value="UniProtKB-UniRule"/>
</dbReference>
<evidence type="ECO:0000313" key="6">
    <source>
        <dbReference type="EMBL" id="SBT06354.1"/>
    </source>
</evidence>
<organism evidence="6 7">
    <name type="scientific">Candidatus Accumulibacter aalborgensis</name>
    <dbReference type="NCBI Taxonomy" id="1860102"/>
    <lineage>
        <taxon>Bacteria</taxon>
        <taxon>Pseudomonadati</taxon>
        <taxon>Pseudomonadota</taxon>
        <taxon>Betaproteobacteria</taxon>
        <taxon>Candidatus Accumulibacter</taxon>
    </lineage>
</organism>
<keyword evidence="4 5" id="KW-0460">Magnesium</keyword>
<evidence type="ECO:0000313" key="7">
    <source>
        <dbReference type="Proteomes" id="UP000199169"/>
    </source>
</evidence>
<keyword evidence="7" id="KW-1185">Reference proteome</keyword>
<accession>A0A1A8XMF5</accession>
<feature type="binding site" evidence="5">
    <location>
        <position position="85"/>
    </location>
    <ligand>
        <name>substrate</name>
    </ligand>
</feature>
<dbReference type="SUPFAM" id="SSF50324">
    <property type="entry name" value="Inorganic pyrophosphatase"/>
    <property type="match status" value="1"/>
</dbReference>
<comment type="similarity">
    <text evidence="5">Belongs to the PPase family.</text>
</comment>
<dbReference type="NCBIfam" id="NF002317">
    <property type="entry name" value="PRK01250.1"/>
    <property type="match status" value="1"/>
</dbReference>
<comment type="function">
    <text evidence="5">Catalyzes the hydrolysis of inorganic pyrophosphate (PPi) forming two phosphate ions.</text>
</comment>
<dbReference type="STRING" id="1860102.ACCAA_310088"/>
<comment type="catalytic activity">
    <reaction evidence="5">
        <text>diphosphate + H2O = 2 phosphate + H(+)</text>
        <dbReference type="Rhea" id="RHEA:24576"/>
        <dbReference type="ChEBI" id="CHEBI:15377"/>
        <dbReference type="ChEBI" id="CHEBI:15378"/>
        <dbReference type="ChEBI" id="CHEBI:33019"/>
        <dbReference type="ChEBI" id="CHEBI:43474"/>
        <dbReference type="EC" id="3.6.1.1"/>
    </reaction>
</comment>
<gene>
    <name evidence="5 6" type="primary">ppa</name>
    <name evidence="6" type="ORF">ACCAA_310088</name>
</gene>
<sequence length="211" mass="23325">MVTKMATALTRNRLMVIMAAPATSREITNMGLDRVPSGKSLPNDFNVIIEIPMHADPVKYEVDKDSGAVFVDRFMSTAMHYPCNYGYIPHTIAGDGDPVDVLVVTQFALPPGVVVRCRPIGLLAMEDEAGPDGKLLAVPVDSLTPMYRDKETPRDFPQVILDQIAHFFAHYKDLERGKFVKVAGWLGSEEAKAEIMEGVQRYADAKEKPAF</sequence>
<dbReference type="GO" id="GO:0004427">
    <property type="term" value="F:inorganic diphosphate phosphatase activity"/>
    <property type="evidence" value="ECO:0007669"/>
    <property type="project" value="UniProtKB-UniRule"/>
</dbReference>
<evidence type="ECO:0000256" key="4">
    <source>
        <dbReference type="ARBA" id="ARBA00022842"/>
    </source>
</evidence>
<feature type="binding site" evidence="5">
    <location>
        <position position="100"/>
    </location>
    <ligand>
        <name>Mg(2+)</name>
        <dbReference type="ChEBI" id="CHEBI:18420"/>
        <label>1</label>
    </ligand>
</feature>
<dbReference type="PANTHER" id="PTHR10286">
    <property type="entry name" value="INORGANIC PYROPHOSPHATASE"/>
    <property type="match status" value="1"/>
</dbReference>
<comment type="subcellular location">
    <subcellularLocation>
        <location evidence="5">Cytoplasm</location>
    </subcellularLocation>
</comment>
<comment type="cofactor">
    <cofactor evidence="1 5">
        <name>Mg(2+)</name>
        <dbReference type="ChEBI" id="CHEBI:18420"/>
    </cofactor>
</comment>
<feature type="binding site" evidence="5">
    <location>
        <position position="95"/>
    </location>
    <ligand>
        <name>Mg(2+)</name>
        <dbReference type="ChEBI" id="CHEBI:18420"/>
        <label>1</label>
    </ligand>
</feature>
<dbReference type="InterPro" id="IPR008162">
    <property type="entry name" value="Pyrophosphatase"/>
</dbReference>
<dbReference type="GO" id="GO:0006796">
    <property type="term" value="P:phosphate-containing compound metabolic process"/>
    <property type="evidence" value="ECO:0007669"/>
    <property type="project" value="InterPro"/>
</dbReference>
<proteinExistence type="inferred from homology"/>
<feature type="binding site" evidence="5">
    <location>
        <position position="100"/>
    </location>
    <ligand>
        <name>Mg(2+)</name>
        <dbReference type="ChEBI" id="CHEBI:18420"/>
        <label>2</label>
    </ligand>
</feature>
<protein>
    <recommendedName>
        <fullName evidence="5">Inorganic pyrophosphatase</fullName>
        <ecNumber evidence="5">3.6.1.1</ecNumber>
    </recommendedName>
    <alternativeName>
        <fullName evidence="5">Pyrophosphate phospho-hydrolase</fullName>
        <shortName evidence="5">PPase</shortName>
    </alternativeName>
</protein>